<evidence type="ECO:0000313" key="2">
    <source>
        <dbReference type="Proteomes" id="UP000637513"/>
    </source>
</evidence>
<name>A0ABR7MVP2_9FIRM</name>
<dbReference type="Gene3D" id="3.40.50.150">
    <property type="entry name" value="Vaccinia Virus protein VP39"/>
    <property type="match status" value="1"/>
</dbReference>
<dbReference type="Pfam" id="PF12847">
    <property type="entry name" value="Methyltransf_18"/>
    <property type="match status" value="1"/>
</dbReference>
<dbReference type="PANTHER" id="PTHR38451:SF1">
    <property type="entry name" value="TRNA (ADENINE(22)-N(1))-METHYLTRANSFERASE"/>
    <property type="match status" value="1"/>
</dbReference>
<accession>A0ABR7MVP2</accession>
<dbReference type="PANTHER" id="PTHR38451">
    <property type="entry name" value="TRNA (ADENINE(22)-N(1))-METHYLTRANSFERASE"/>
    <property type="match status" value="1"/>
</dbReference>
<dbReference type="EMBL" id="JACRSW010000027">
    <property type="protein sequence ID" value="MBC8557288.1"/>
    <property type="molecule type" value="Genomic_DNA"/>
</dbReference>
<dbReference type="InterPro" id="IPR006901">
    <property type="entry name" value="TrmK"/>
</dbReference>
<keyword evidence="2" id="KW-1185">Reference proteome</keyword>
<keyword evidence="1" id="KW-0808">Transferase</keyword>
<evidence type="ECO:0000313" key="1">
    <source>
        <dbReference type="EMBL" id="MBC8557288.1"/>
    </source>
</evidence>
<dbReference type="GO" id="GO:0008168">
    <property type="term" value="F:methyltransferase activity"/>
    <property type="evidence" value="ECO:0007669"/>
    <property type="project" value="UniProtKB-KW"/>
</dbReference>
<reference evidence="1 2" key="1">
    <citation type="submission" date="2020-08" db="EMBL/GenBank/DDBJ databases">
        <title>Genome public.</title>
        <authorList>
            <person name="Liu C."/>
            <person name="Sun Q."/>
        </authorList>
    </citation>
    <scope>NUCLEOTIDE SEQUENCE [LARGE SCALE GENOMIC DNA]</scope>
    <source>
        <strain evidence="1 2">BX3</strain>
    </source>
</reference>
<proteinExistence type="predicted"/>
<sequence length="237" mass="26968">MHLSKRLQRVADNVLSGGVVADIGCDHGFTSIYLIRHKKVTKAIAMDINEGPLERAKEHMLSYGVEEHMELRLSDGLQMLDADEADTLLISGMGGALICQILEAKEEVTKSAKELVLSPQSEIFLVRKCLHGMGFCIAHEEMLLDQGKYYVIIRAVKAKEKEKEQYQREEDYIYGHCLIEDKDPFFIGFLKKEEKRVSRILEGMAQKTLSANAMKQYAGLKKELEQIHTVQQRIKKD</sequence>
<organism evidence="1 2">
    <name type="scientific">Jutongia hominis</name>
    <dbReference type="NCBI Taxonomy" id="2763664"/>
    <lineage>
        <taxon>Bacteria</taxon>
        <taxon>Bacillati</taxon>
        <taxon>Bacillota</taxon>
        <taxon>Clostridia</taxon>
        <taxon>Lachnospirales</taxon>
        <taxon>Lachnospiraceae</taxon>
        <taxon>Jutongia</taxon>
    </lineage>
</organism>
<dbReference type="RefSeq" id="WP_249304353.1">
    <property type="nucleotide sequence ID" value="NZ_JACRSW010000027.1"/>
</dbReference>
<comment type="caution">
    <text evidence="1">The sequence shown here is derived from an EMBL/GenBank/DDBJ whole genome shotgun (WGS) entry which is preliminary data.</text>
</comment>
<keyword evidence="1" id="KW-0489">Methyltransferase</keyword>
<dbReference type="InterPro" id="IPR029063">
    <property type="entry name" value="SAM-dependent_MTases_sf"/>
</dbReference>
<dbReference type="Proteomes" id="UP000637513">
    <property type="component" value="Unassembled WGS sequence"/>
</dbReference>
<gene>
    <name evidence="1" type="ORF">H8700_06175</name>
</gene>
<dbReference type="GO" id="GO:0032259">
    <property type="term" value="P:methylation"/>
    <property type="evidence" value="ECO:0007669"/>
    <property type="project" value="UniProtKB-KW"/>
</dbReference>
<protein>
    <submittedName>
        <fullName evidence="1">SAM-dependent methyltransferase</fullName>
    </submittedName>
</protein>
<dbReference type="PIRSF" id="PIRSF018637">
    <property type="entry name" value="TrmK"/>
    <property type="match status" value="1"/>
</dbReference>
<dbReference type="SUPFAM" id="SSF53335">
    <property type="entry name" value="S-adenosyl-L-methionine-dependent methyltransferases"/>
    <property type="match status" value="1"/>
</dbReference>
<dbReference type="Gene3D" id="1.10.287.1890">
    <property type="match status" value="1"/>
</dbReference>